<keyword evidence="1" id="KW-1133">Transmembrane helix</keyword>
<evidence type="ECO:0000256" key="1">
    <source>
        <dbReference type="SAM" id="Phobius"/>
    </source>
</evidence>
<reference evidence="2" key="1">
    <citation type="submission" date="2019-10" db="EMBL/GenBank/DDBJ databases">
        <title>Conservation and host-specific expression of non-tandemly repeated heterogenous ribosome RNA gene in arbuscular mycorrhizal fungi.</title>
        <authorList>
            <person name="Maeda T."/>
            <person name="Kobayashi Y."/>
            <person name="Nakagawa T."/>
            <person name="Ezawa T."/>
            <person name="Yamaguchi K."/>
            <person name="Bino T."/>
            <person name="Nishimoto Y."/>
            <person name="Shigenobu S."/>
            <person name="Kawaguchi M."/>
        </authorList>
    </citation>
    <scope>NUCLEOTIDE SEQUENCE</scope>
    <source>
        <strain evidence="2">HR1</strain>
    </source>
</reference>
<evidence type="ECO:0000313" key="2">
    <source>
        <dbReference type="EMBL" id="GET03280.1"/>
    </source>
</evidence>
<organism evidence="2 3">
    <name type="scientific">Rhizophagus clarus</name>
    <dbReference type="NCBI Taxonomy" id="94130"/>
    <lineage>
        <taxon>Eukaryota</taxon>
        <taxon>Fungi</taxon>
        <taxon>Fungi incertae sedis</taxon>
        <taxon>Mucoromycota</taxon>
        <taxon>Glomeromycotina</taxon>
        <taxon>Glomeromycetes</taxon>
        <taxon>Glomerales</taxon>
        <taxon>Glomeraceae</taxon>
        <taxon>Rhizophagus</taxon>
    </lineage>
</organism>
<dbReference type="Proteomes" id="UP000615446">
    <property type="component" value="Unassembled WGS sequence"/>
</dbReference>
<protein>
    <submittedName>
        <fullName evidence="2">Uncharacterized protein</fullName>
    </submittedName>
</protein>
<keyword evidence="1" id="KW-0472">Membrane</keyword>
<name>A0A8H3R824_9GLOM</name>
<proteinExistence type="predicted"/>
<keyword evidence="1" id="KW-0812">Transmembrane</keyword>
<gene>
    <name evidence="2" type="ORF">RCL2_002962600</name>
</gene>
<evidence type="ECO:0000313" key="3">
    <source>
        <dbReference type="Proteomes" id="UP000615446"/>
    </source>
</evidence>
<comment type="caution">
    <text evidence="2">The sequence shown here is derived from an EMBL/GenBank/DDBJ whole genome shotgun (WGS) entry which is preliminary data.</text>
</comment>
<sequence>MKTPHKSFKHDFIQISNENIKLGSFKTSNRGKAQMHIYKFKRFIQFTFPIFRNTSEKMRYLSLFIILLFILDVFACPGNDVECDNSLIVSFNFGYPDCDHYRGQS</sequence>
<dbReference type="EMBL" id="BLAL01000319">
    <property type="protein sequence ID" value="GET03280.1"/>
    <property type="molecule type" value="Genomic_DNA"/>
</dbReference>
<accession>A0A8H3R824</accession>
<dbReference type="AlphaFoldDB" id="A0A8H3R824"/>
<feature type="transmembrane region" description="Helical" evidence="1">
    <location>
        <begin position="58"/>
        <end position="75"/>
    </location>
</feature>